<keyword evidence="6 8" id="KW-1133">Transmembrane helix</keyword>
<dbReference type="InterPro" id="IPR050297">
    <property type="entry name" value="LipidA_mod_glycosyltrf_83"/>
</dbReference>
<keyword evidence="7 8" id="KW-0472">Membrane</keyword>
<evidence type="ECO:0000256" key="4">
    <source>
        <dbReference type="ARBA" id="ARBA00022679"/>
    </source>
</evidence>
<keyword evidence="3" id="KW-0328">Glycosyltransferase</keyword>
<evidence type="ECO:0000313" key="10">
    <source>
        <dbReference type="EMBL" id="VAX42087.1"/>
    </source>
</evidence>
<evidence type="ECO:0000259" key="9">
    <source>
        <dbReference type="Pfam" id="PF13231"/>
    </source>
</evidence>
<name>A0A3B1E8U6_9ZZZZ</name>
<dbReference type="GO" id="GO:0008610">
    <property type="term" value="P:lipid biosynthetic process"/>
    <property type="evidence" value="ECO:0007669"/>
    <property type="project" value="UniProtKB-ARBA"/>
</dbReference>
<evidence type="ECO:0000256" key="5">
    <source>
        <dbReference type="ARBA" id="ARBA00022692"/>
    </source>
</evidence>
<dbReference type="Pfam" id="PF13231">
    <property type="entry name" value="PMT_2"/>
    <property type="match status" value="1"/>
</dbReference>
<dbReference type="EMBL" id="UOGL01000620">
    <property type="protein sequence ID" value="VAX42087.1"/>
    <property type="molecule type" value="Genomic_DNA"/>
</dbReference>
<dbReference type="GO" id="GO:0005886">
    <property type="term" value="C:plasma membrane"/>
    <property type="evidence" value="ECO:0007669"/>
    <property type="project" value="UniProtKB-SubCell"/>
</dbReference>
<dbReference type="AlphaFoldDB" id="A0A3B1E8U6"/>
<feature type="domain" description="Glycosyltransferase RgtA/B/C/D-like" evidence="9">
    <location>
        <begin position="218"/>
        <end position="328"/>
    </location>
</feature>
<gene>
    <name evidence="10" type="ORF">MNBD_PLANCTO02-1748</name>
</gene>
<feature type="transmembrane region" description="Helical" evidence="8">
    <location>
        <begin position="492"/>
        <end position="512"/>
    </location>
</feature>
<feature type="transmembrane region" description="Helical" evidence="8">
    <location>
        <begin position="20"/>
        <end position="39"/>
    </location>
</feature>
<keyword evidence="4" id="KW-0808">Transferase</keyword>
<feature type="transmembrane region" description="Helical" evidence="8">
    <location>
        <begin position="349"/>
        <end position="367"/>
    </location>
</feature>
<evidence type="ECO:0000256" key="6">
    <source>
        <dbReference type="ARBA" id="ARBA00022989"/>
    </source>
</evidence>
<feature type="transmembrane region" description="Helical" evidence="8">
    <location>
        <begin position="292"/>
        <end position="324"/>
    </location>
</feature>
<dbReference type="PANTHER" id="PTHR33908:SF11">
    <property type="entry name" value="MEMBRANE PROTEIN"/>
    <property type="match status" value="1"/>
</dbReference>
<evidence type="ECO:0000256" key="8">
    <source>
        <dbReference type="SAM" id="Phobius"/>
    </source>
</evidence>
<accession>A0A3B1E8U6</accession>
<comment type="subcellular location">
    <subcellularLocation>
        <location evidence="1">Cell membrane</location>
        <topology evidence="1">Multi-pass membrane protein</topology>
    </subcellularLocation>
</comment>
<organism evidence="10">
    <name type="scientific">hydrothermal vent metagenome</name>
    <dbReference type="NCBI Taxonomy" id="652676"/>
    <lineage>
        <taxon>unclassified sequences</taxon>
        <taxon>metagenomes</taxon>
        <taxon>ecological metagenomes</taxon>
    </lineage>
</organism>
<feature type="transmembrane region" description="Helical" evidence="8">
    <location>
        <begin position="524"/>
        <end position="542"/>
    </location>
</feature>
<keyword evidence="2" id="KW-1003">Cell membrane</keyword>
<proteinExistence type="predicted"/>
<feature type="transmembrane region" description="Helical" evidence="8">
    <location>
        <begin position="434"/>
        <end position="455"/>
    </location>
</feature>
<dbReference type="GO" id="GO:0016763">
    <property type="term" value="F:pentosyltransferase activity"/>
    <property type="evidence" value="ECO:0007669"/>
    <property type="project" value="TreeGrafter"/>
</dbReference>
<feature type="transmembrane region" description="Helical" evidence="8">
    <location>
        <begin position="115"/>
        <end position="135"/>
    </location>
</feature>
<feature type="transmembrane region" description="Helical" evidence="8">
    <location>
        <begin position="467"/>
        <end position="485"/>
    </location>
</feature>
<reference evidence="10" key="1">
    <citation type="submission" date="2018-06" db="EMBL/GenBank/DDBJ databases">
        <authorList>
            <person name="Zhirakovskaya E."/>
        </authorList>
    </citation>
    <scope>NUCLEOTIDE SEQUENCE</scope>
</reference>
<protein>
    <recommendedName>
        <fullName evidence="9">Glycosyltransferase RgtA/B/C/D-like domain-containing protein</fullName>
    </recommendedName>
</protein>
<dbReference type="InterPro" id="IPR038731">
    <property type="entry name" value="RgtA/B/C-like"/>
</dbReference>
<evidence type="ECO:0000256" key="1">
    <source>
        <dbReference type="ARBA" id="ARBA00004651"/>
    </source>
</evidence>
<sequence>MEPPPESQTKIPPQFCCGKCLTLLIPLLGTLFTILFFEYERITSLPESTSFLSGWLTEINIDSTPYLLWFLLLPLFWRLRSPVPLQDRWGSLYRRWFDTFQEGASSEKMQTTARTWLLVMIVGMTSFIMSARIGADPLPGAGGAVFLSDLPPAFHDEFSYRFQAETFLAGRFSYPSHATHSELFNQMHVVNEGRFASRYFPGTGLWIVPFQAMGHPYLGYWLAGAFSAMLLFWAGRELGGDGIGFVAGMLLALSPGVALFSNLLLAHHPTLLGLMLFLFSFLRLMRTGNKKYALFAGVGLGFAMICRPMTAAGFGFPFGVWFFWSLIKKQNAIKNQEAFFVQSTMQKTWLVVAMGIPIVIAGALLLIQNRAITGRLLLSPYQVYNDTYTPRHVYGFNNVVRGKQHLAPKMIKKYDTWAKNLTPSLAWENQKKRALASLQWTLGLVPLMMAGLYFIVTWNRQSTPRKLIFSAIIMLHVVHIPYWFVGIMNWHYVFETAPLWLLIFAGVTSQLAHRWQQSHRPWMPIWWGGIIAIALFVAHQPMPPFWKTSRLQAGISEIRFARGRYYLADQIIKNRVKEKQALVLFQQSESDSSMDFVDNHPALQSQILRGHLPKTKQELKEIIKDFPERSIYLFRVDIPPNQWRCVPIIER</sequence>
<evidence type="ECO:0000256" key="7">
    <source>
        <dbReference type="ARBA" id="ARBA00023136"/>
    </source>
</evidence>
<feature type="transmembrane region" description="Helical" evidence="8">
    <location>
        <begin position="266"/>
        <end position="285"/>
    </location>
</feature>
<feature type="transmembrane region" description="Helical" evidence="8">
    <location>
        <begin position="242"/>
        <end position="260"/>
    </location>
</feature>
<evidence type="ECO:0000256" key="3">
    <source>
        <dbReference type="ARBA" id="ARBA00022676"/>
    </source>
</evidence>
<keyword evidence="5 8" id="KW-0812">Transmembrane</keyword>
<dbReference type="PANTHER" id="PTHR33908">
    <property type="entry name" value="MANNOSYLTRANSFERASE YKCB-RELATED"/>
    <property type="match status" value="1"/>
</dbReference>
<feature type="transmembrane region" description="Helical" evidence="8">
    <location>
        <begin position="218"/>
        <end position="235"/>
    </location>
</feature>
<evidence type="ECO:0000256" key="2">
    <source>
        <dbReference type="ARBA" id="ARBA00022475"/>
    </source>
</evidence>